<comment type="similarity">
    <text evidence="1">Belongs to the thioesterase PaaI family.</text>
</comment>
<dbReference type="CDD" id="cd03443">
    <property type="entry name" value="PaaI_thioesterase"/>
    <property type="match status" value="1"/>
</dbReference>
<dbReference type="AlphaFoldDB" id="A0ABD5ZPW4"/>
<dbReference type="InterPro" id="IPR006683">
    <property type="entry name" value="Thioestr_dom"/>
</dbReference>
<reference evidence="4 5" key="1">
    <citation type="journal article" date="2019" name="Int. J. Syst. Evol. Microbiol.">
        <title>The Global Catalogue of Microorganisms (GCM) 10K type strain sequencing project: providing services to taxonomists for standard genome sequencing and annotation.</title>
        <authorList>
            <consortium name="The Broad Institute Genomics Platform"/>
            <consortium name="The Broad Institute Genome Sequencing Center for Infectious Disease"/>
            <person name="Wu L."/>
            <person name="Ma J."/>
        </authorList>
    </citation>
    <scope>NUCLEOTIDE SEQUENCE [LARGE SCALE GENOMIC DNA]</scope>
    <source>
        <strain evidence="4 5">DT85</strain>
    </source>
</reference>
<dbReference type="RefSeq" id="WP_276233530.1">
    <property type="nucleotide sequence ID" value="NZ_CP119802.1"/>
</dbReference>
<evidence type="ECO:0000313" key="5">
    <source>
        <dbReference type="Proteomes" id="UP001596398"/>
    </source>
</evidence>
<dbReference type="Gene3D" id="3.10.129.10">
    <property type="entry name" value="Hotdog Thioesterase"/>
    <property type="match status" value="1"/>
</dbReference>
<feature type="domain" description="Thioesterase" evidence="3">
    <location>
        <begin position="46"/>
        <end position="118"/>
    </location>
</feature>
<name>A0ABD5ZPW4_9EURY</name>
<evidence type="ECO:0000313" key="4">
    <source>
        <dbReference type="EMBL" id="MFC7235402.1"/>
    </source>
</evidence>
<protein>
    <submittedName>
        <fullName evidence="4">PaaI family thioesterase</fullName>
        <ecNumber evidence="4">3.1.2.-</ecNumber>
    </submittedName>
</protein>
<accession>A0ABD5ZPW4</accession>
<keyword evidence="2 4" id="KW-0378">Hydrolase</keyword>
<dbReference type="GO" id="GO:0016787">
    <property type="term" value="F:hydrolase activity"/>
    <property type="evidence" value="ECO:0007669"/>
    <property type="project" value="UniProtKB-KW"/>
</dbReference>
<dbReference type="PANTHER" id="PTHR21660:SF1">
    <property type="entry name" value="ACYL-COENZYME A THIOESTERASE 13"/>
    <property type="match status" value="1"/>
</dbReference>
<dbReference type="InterPro" id="IPR029069">
    <property type="entry name" value="HotDog_dom_sf"/>
</dbReference>
<evidence type="ECO:0000259" key="3">
    <source>
        <dbReference type="Pfam" id="PF03061"/>
    </source>
</evidence>
<sequence>MDLREIFDAMPFAEHVGIEMTAAADGEAAGYIELGAEHSSTPDRVVAHGGVPYTLADSVGGAAVMSVAMKPTPTVDMRMDYLAPSNGDRIEAEAEVVRFGDSVAVADVTVTDGEGAQVAEARGVYKTGGGEGETAWGNADDA</sequence>
<dbReference type="Pfam" id="PF03061">
    <property type="entry name" value="4HBT"/>
    <property type="match status" value="1"/>
</dbReference>
<evidence type="ECO:0000256" key="1">
    <source>
        <dbReference type="ARBA" id="ARBA00008324"/>
    </source>
</evidence>
<gene>
    <name evidence="4" type="ORF">ACFQJ4_08765</name>
</gene>
<proteinExistence type="inferred from homology"/>
<organism evidence="4 5">
    <name type="scientific">Halosegnis marinus</name>
    <dbReference type="NCBI Taxonomy" id="3034023"/>
    <lineage>
        <taxon>Archaea</taxon>
        <taxon>Methanobacteriati</taxon>
        <taxon>Methanobacteriota</taxon>
        <taxon>Stenosarchaea group</taxon>
        <taxon>Halobacteria</taxon>
        <taxon>Halobacteriales</taxon>
        <taxon>Natronomonadaceae</taxon>
        <taxon>Halosegnis</taxon>
    </lineage>
</organism>
<dbReference type="InterPro" id="IPR003736">
    <property type="entry name" value="PAAI_dom"/>
</dbReference>
<dbReference type="Proteomes" id="UP001596398">
    <property type="component" value="Unassembled WGS sequence"/>
</dbReference>
<dbReference type="InterPro" id="IPR039298">
    <property type="entry name" value="ACOT13"/>
</dbReference>
<dbReference type="GeneID" id="79267095"/>
<dbReference type="EMBL" id="JBHTAP010000001">
    <property type="protein sequence ID" value="MFC7235402.1"/>
    <property type="molecule type" value="Genomic_DNA"/>
</dbReference>
<keyword evidence="5" id="KW-1185">Reference proteome</keyword>
<dbReference type="SUPFAM" id="SSF54637">
    <property type="entry name" value="Thioesterase/thiol ester dehydrase-isomerase"/>
    <property type="match status" value="1"/>
</dbReference>
<dbReference type="EC" id="3.1.2.-" evidence="4"/>
<comment type="caution">
    <text evidence="4">The sequence shown here is derived from an EMBL/GenBank/DDBJ whole genome shotgun (WGS) entry which is preliminary data.</text>
</comment>
<evidence type="ECO:0000256" key="2">
    <source>
        <dbReference type="ARBA" id="ARBA00022801"/>
    </source>
</evidence>
<dbReference type="PANTHER" id="PTHR21660">
    <property type="entry name" value="THIOESTERASE SUPERFAMILY MEMBER-RELATED"/>
    <property type="match status" value="1"/>
</dbReference>
<dbReference type="NCBIfam" id="TIGR00369">
    <property type="entry name" value="unchar_dom_1"/>
    <property type="match status" value="1"/>
</dbReference>